<reference evidence="2" key="1">
    <citation type="submission" date="2016-06" db="EMBL/GenBank/DDBJ databases">
        <authorList>
            <person name="Petersen J."/>
            <person name="Sayavedra L."/>
        </authorList>
    </citation>
    <scope>NUCLEOTIDE SEQUENCE [LARGE SCALE GENOMIC DNA]</scope>
    <source>
        <strain evidence="2">BazSymB</strain>
    </source>
</reference>
<gene>
    <name evidence="1" type="ORF">BAZSYMB_SCAFFOLD00101_9</name>
</gene>
<evidence type="ECO:0000313" key="2">
    <source>
        <dbReference type="Proteomes" id="UP000198559"/>
    </source>
</evidence>
<accession>A0A1H6LUJ8</accession>
<sequence length="40" mass="4534">MGILSDIKKPISRDRLHVFGSSSWARTSDKWINSPLLFSS</sequence>
<dbReference type="Proteomes" id="UP000198559">
    <property type="component" value="Unassembled WGS sequence"/>
</dbReference>
<protein>
    <submittedName>
        <fullName evidence="1">Uncharacterized protein</fullName>
    </submittedName>
</protein>
<organism evidence="1 2">
    <name type="scientific">Bathymodiolus azoricus thioautotrophic gill symbiont</name>
    <dbReference type="NCBI Taxonomy" id="235205"/>
    <lineage>
        <taxon>Bacteria</taxon>
        <taxon>Pseudomonadati</taxon>
        <taxon>Pseudomonadota</taxon>
        <taxon>Gammaproteobacteria</taxon>
        <taxon>sulfur-oxidizing symbionts</taxon>
    </lineage>
</organism>
<evidence type="ECO:0000313" key="1">
    <source>
        <dbReference type="EMBL" id="SEH92372.1"/>
    </source>
</evidence>
<name>A0A1H6LUJ8_9GAMM</name>
<proteinExistence type="predicted"/>
<dbReference type="EMBL" id="CVUD02000243">
    <property type="protein sequence ID" value="SEH92372.1"/>
    <property type="molecule type" value="Genomic_DNA"/>
</dbReference>
<dbReference type="AlphaFoldDB" id="A0A1H6LUJ8"/>